<organism evidence="1 2">
    <name type="scientific">Patulibacter medicamentivorans</name>
    <dbReference type="NCBI Taxonomy" id="1097667"/>
    <lineage>
        <taxon>Bacteria</taxon>
        <taxon>Bacillati</taxon>
        <taxon>Actinomycetota</taxon>
        <taxon>Thermoleophilia</taxon>
        <taxon>Solirubrobacterales</taxon>
        <taxon>Patulibacteraceae</taxon>
        <taxon>Patulibacter</taxon>
    </lineage>
</organism>
<evidence type="ECO:0000313" key="1">
    <source>
        <dbReference type="EMBL" id="EHN09772.1"/>
    </source>
</evidence>
<reference evidence="1 2" key="1">
    <citation type="journal article" date="2013" name="Biodegradation">
        <title>Quantitative proteomic analysis of ibuprofen-degrading Patulibacter sp. strain I11.</title>
        <authorList>
            <person name="Almeida B."/>
            <person name="Kjeldal H."/>
            <person name="Lolas I."/>
            <person name="Knudsen A.D."/>
            <person name="Carvalho G."/>
            <person name="Nielsen K.L."/>
            <person name="Barreto Crespo M.T."/>
            <person name="Stensballe A."/>
            <person name="Nielsen J.L."/>
        </authorList>
    </citation>
    <scope>NUCLEOTIDE SEQUENCE [LARGE SCALE GENOMIC DNA]</scope>
    <source>
        <strain evidence="1 2">I11</strain>
    </source>
</reference>
<name>H0E966_9ACTN</name>
<dbReference type="AlphaFoldDB" id="H0E966"/>
<proteinExistence type="predicted"/>
<gene>
    <name evidence="1" type="ORF">PAI11_33830</name>
</gene>
<dbReference type="EMBL" id="AGUD01000253">
    <property type="protein sequence ID" value="EHN09772.1"/>
    <property type="molecule type" value="Genomic_DNA"/>
</dbReference>
<keyword evidence="2" id="KW-1185">Reference proteome</keyword>
<evidence type="ECO:0000313" key="2">
    <source>
        <dbReference type="Proteomes" id="UP000005143"/>
    </source>
</evidence>
<comment type="caution">
    <text evidence="1">The sequence shown here is derived from an EMBL/GenBank/DDBJ whole genome shotgun (WGS) entry which is preliminary data.</text>
</comment>
<dbReference type="Proteomes" id="UP000005143">
    <property type="component" value="Unassembled WGS sequence"/>
</dbReference>
<protein>
    <submittedName>
        <fullName evidence="1">Uncharacterized protein</fullName>
    </submittedName>
</protein>
<sequence length="154" mass="16381">MVLAVGGSDPAPAVADVARIAVRDLPGPAPAALPGGTLLDVQVGEITFPDWRRLGWRASGVRRTTVDGRDVTTVEYRRGGQRIGYAIVDESALDEPATATRSVRRGVVYRGLRVDGQATVTWRRAGRTCVLAGDAAPAELLRLASWRDGGSLVY</sequence>
<accession>H0E966</accession>